<name>A0A5P1EZV7_ASPOF</name>
<feature type="chain" id="PRO_5024430750" description="Proline-rich protein" evidence="2">
    <location>
        <begin position="24"/>
        <end position="251"/>
    </location>
</feature>
<feature type="compositionally biased region" description="Basic and acidic residues" evidence="1">
    <location>
        <begin position="206"/>
        <end position="219"/>
    </location>
</feature>
<sequence length="251" mass="27820">MGTRLLFGLLAVILATSLVCSNAELKVERSVFASGKSECIDCAEKNVKNELAYRGLQVAIKCKTHNGDYKIKTSGKLDKNGDYKVQLPTELIGENGDLKQECFAQLHSVSNAPCPDKNGLNPYKLILKSKEDGVHTFSTDAKLPFSSATCQSAFFWPPHKFPLFHKPLPKFPLPPFKFPPMPYHFPPIHKKPLPPSIPIYKPPVPHRRETPAARRHEPLPSDPQVPSPKTTTSLTTVSDAKRPRSPTGSYV</sequence>
<reference evidence="4" key="1">
    <citation type="journal article" date="2017" name="Nat. Commun.">
        <title>The asparagus genome sheds light on the origin and evolution of a young Y chromosome.</title>
        <authorList>
            <person name="Harkess A."/>
            <person name="Zhou J."/>
            <person name="Xu C."/>
            <person name="Bowers J.E."/>
            <person name="Van der Hulst R."/>
            <person name="Ayyampalayam S."/>
            <person name="Mercati F."/>
            <person name="Riccardi P."/>
            <person name="McKain M.R."/>
            <person name="Kakrana A."/>
            <person name="Tang H."/>
            <person name="Ray J."/>
            <person name="Groenendijk J."/>
            <person name="Arikit S."/>
            <person name="Mathioni S.M."/>
            <person name="Nakano M."/>
            <person name="Shan H."/>
            <person name="Telgmann-Rauber A."/>
            <person name="Kanno A."/>
            <person name="Yue Z."/>
            <person name="Chen H."/>
            <person name="Li W."/>
            <person name="Chen Y."/>
            <person name="Xu X."/>
            <person name="Zhang Y."/>
            <person name="Luo S."/>
            <person name="Chen H."/>
            <person name="Gao J."/>
            <person name="Mao Z."/>
            <person name="Pires J.C."/>
            <person name="Luo M."/>
            <person name="Kudrna D."/>
            <person name="Wing R.A."/>
            <person name="Meyers B.C."/>
            <person name="Yi K."/>
            <person name="Kong H."/>
            <person name="Lavrijsen P."/>
            <person name="Sunseri F."/>
            <person name="Falavigna A."/>
            <person name="Ye Y."/>
            <person name="Leebens-Mack J.H."/>
            <person name="Chen G."/>
        </authorList>
    </citation>
    <scope>NUCLEOTIDE SEQUENCE [LARGE SCALE GENOMIC DNA]</scope>
    <source>
        <strain evidence="4">cv. DH0086</strain>
    </source>
</reference>
<organism evidence="3 4">
    <name type="scientific">Asparagus officinalis</name>
    <name type="common">Garden asparagus</name>
    <dbReference type="NCBI Taxonomy" id="4686"/>
    <lineage>
        <taxon>Eukaryota</taxon>
        <taxon>Viridiplantae</taxon>
        <taxon>Streptophyta</taxon>
        <taxon>Embryophyta</taxon>
        <taxon>Tracheophyta</taxon>
        <taxon>Spermatophyta</taxon>
        <taxon>Magnoliopsida</taxon>
        <taxon>Liliopsida</taxon>
        <taxon>Asparagales</taxon>
        <taxon>Asparagaceae</taxon>
        <taxon>Asparagoideae</taxon>
        <taxon>Asparagus</taxon>
    </lineage>
</organism>
<evidence type="ECO:0000256" key="2">
    <source>
        <dbReference type="SAM" id="SignalP"/>
    </source>
</evidence>
<feature type="compositionally biased region" description="Polar residues" evidence="1">
    <location>
        <begin position="227"/>
        <end position="238"/>
    </location>
</feature>
<dbReference type="PANTHER" id="PTHR33935">
    <property type="entry name" value="OS10G0148100 PROTEIN"/>
    <property type="match status" value="1"/>
</dbReference>
<evidence type="ECO:0000313" key="3">
    <source>
        <dbReference type="EMBL" id="ONK71414.1"/>
    </source>
</evidence>
<keyword evidence="2" id="KW-0732">Signal</keyword>
<feature type="compositionally biased region" description="Pro residues" evidence="1">
    <location>
        <begin position="194"/>
        <end position="203"/>
    </location>
</feature>
<protein>
    <recommendedName>
        <fullName evidence="5">Proline-rich protein</fullName>
    </recommendedName>
</protein>
<evidence type="ECO:0008006" key="5">
    <source>
        <dbReference type="Google" id="ProtNLM"/>
    </source>
</evidence>
<evidence type="ECO:0000313" key="4">
    <source>
        <dbReference type="Proteomes" id="UP000243459"/>
    </source>
</evidence>
<keyword evidence="4" id="KW-1185">Reference proteome</keyword>
<dbReference type="OMA" id="CKTHNGD"/>
<dbReference type="AlphaFoldDB" id="A0A5P1EZV7"/>
<proteinExistence type="predicted"/>
<gene>
    <name evidence="3" type="ORF">A4U43_C04F8300</name>
</gene>
<dbReference type="PANTHER" id="PTHR33935:SF22">
    <property type="entry name" value="OS10G0149400 PROTEIN"/>
    <property type="match status" value="1"/>
</dbReference>
<dbReference type="Proteomes" id="UP000243459">
    <property type="component" value="Chromosome 4"/>
</dbReference>
<dbReference type="EMBL" id="CM007384">
    <property type="protein sequence ID" value="ONK71414.1"/>
    <property type="molecule type" value="Genomic_DNA"/>
</dbReference>
<dbReference type="Pfam" id="PF01190">
    <property type="entry name" value="Pollen_Ole_e_1"/>
    <property type="match status" value="1"/>
</dbReference>
<evidence type="ECO:0000256" key="1">
    <source>
        <dbReference type="SAM" id="MobiDB-lite"/>
    </source>
</evidence>
<dbReference type="OrthoDB" id="683185at2759"/>
<feature type="signal peptide" evidence="2">
    <location>
        <begin position="1"/>
        <end position="23"/>
    </location>
</feature>
<accession>A0A5P1EZV7</accession>
<feature type="region of interest" description="Disordered" evidence="1">
    <location>
        <begin position="194"/>
        <end position="251"/>
    </location>
</feature>
<dbReference type="Gramene" id="ONK71414">
    <property type="protein sequence ID" value="ONK71414"/>
    <property type="gene ID" value="A4U43_C04F8300"/>
</dbReference>